<dbReference type="EMBL" id="QOVN01000004">
    <property type="protein sequence ID" value="RXG28548.1"/>
    <property type="molecule type" value="Genomic_DNA"/>
</dbReference>
<dbReference type="Proteomes" id="UP000184240">
    <property type="component" value="Unassembled WGS sequence"/>
</dbReference>
<gene>
    <name evidence="3" type="ORF">DSM01_2008</name>
    <name evidence="4" type="ORF">SAMN04487999_0466</name>
</gene>
<evidence type="ECO:0000259" key="2">
    <source>
        <dbReference type="Pfam" id="PF01757"/>
    </source>
</evidence>
<feature type="transmembrane region" description="Helical" evidence="1">
    <location>
        <begin position="135"/>
        <end position="154"/>
    </location>
</feature>
<protein>
    <submittedName>
        <fullName evidence="3 4">Peptidoglycan/LPS O-acetylase OafA/YrhL</fullName>
    </submittedName>
</protein>
<evidence type="ECO:0000313" key="4">
    <source>
        <dbReference type="EMBL" id="SHH54652.1"/>
    </source>
</evidence>
<keyword evidence="6" id="KW-1185">Reference proteome</keyword>
<feature type="transmembrane region" description="Helical" evidence="1">
    <location>
        <begin position="290"/>
        <end position="309"/>
    </location>
</feature>
<dbReference type="PANTHER" id="PTHR23028">
    <property type="entry name" value="ACETYLTRANSFERASE"/>
    <property type="match status" value="1"/>
</dbReference>
<evidence type="ECO:0000313" key="6">
    <source>
        <dbReference type="Proteomes" id="UP000290037"/>
    </source>
</evidence>
<keyword evidence="4" id="KW-0378">Hydrolase</keyword>
<feature type="transmembrane region" description="Helical" evidence="1">
    <location>
        <begin position="99"/>
        <end position="123"/>
    </location>
</feature>
<dbReference type="STRING" id="573501.SAMN04487999_0466"/>
<keyword evidence="4" id="KW-0012">Acyltransferase</keyword>
<dbReference type="GO" id="GO:0016747">
    <property type="term" value="F:acyltransferase activity, transferring groups other than amino-acyl groups"/>
    <property type="evidence" value="ECO:0007669"/>
    <property type="project" value="InterPro"/>
</dbReference>
<dbReference type="GO" id="GO:0016787">
    <property type="term" value="F:hydrolase activity"/>
    <property type="evidence" value="ECO:0007669"/>
    <property type="project" value="UniProtKB-KW"/>
</dbReference>
<reference evidence="5" key="2">
    <citation type="submission" date="2016-11" db="EMBL/GenBank/DDBJ databases">
        <authorList>
            <person name="Varghese N."/>
            <person name="Submissions S."/>
        </authorList>
    </citation>
    <scope>NUCLEOTIDE SEQUENCE [LARGE SCALE GENOMIC DNA]</scope>
    <source>
        <strain evidence="5">DSM 19859</strain>
    </source>
</reference>
<evidence type="ECO:0000313" key="5">
    <source>
        <dbReference type="Proteomes" id="UP000184240"/>
    </source>
</evidence>
<keyword evidence="1" id="KW-0812">Transmembrane</keyword>
<keyword evidence="4" id="KW-0808">Transferase</keyword>
<proteinExistence type="predicted"/>
<dbReference type="InterPro" id="IPR002656">
    <property type="entry name" value="Acyl_transf_3_dom"/>
</dbReference>
<keyword evidence="1" id="KW-1133">Transmembrane helix</keyword>
<reference evidence="4" key="1">
    <citation type="submission" date="2016-11" db="EMBL/GenBank/DDBJ databases">
        <authorList>
            <person name="Jaros S."/>
            <person name="Januszkiewicz K."/>
            <person name="Wedrychowicz H."/>
        </authorList>
    </citation>
    <scope>NUCLEOTIDE SEQUENCE [LARGE SCALE GENOMIC DNA]</scope>
    <source>
        <strain evidence="4">DSM 19859</strain>
    </source>
</reference>
<feature type="transmembrane region" description="Helical" evidence="1">
    <location>
        <begin position="222"/>
        <end position="239"/>
    </location>
</feature>
<feature type="transmembrane region" description="Helical" evidence="1">
    <location>
        <begin position="251"/>
        <end position="270"/>
    </location>
</feature>
<sequence length="321" mass="38076">MVFLHHIDVLQDALGHAFFYALSGFILSYVYAERFAEQKISLSRFLKLRLSRLYPLYVLTLLAAVPLSLGFLASNAEQWMLQFVANLFMLQSFIPNAEYYFAFNSLGWSISDLFFFYTLFPVLLCGFRKYTHRSICGLFSLFFLLILSLMYIIPQELQHWFFYINPLLRLFDFALGMLLYQLLKKASFGRFDSRFTWYESGSLVLLVIFYTSAALFPKVLRYSVYYWLPMLAVIGVFAQQKGALSKLLSKPVFLFLGNLSFGFYLWHQLILRYARRAVNHFEITLADWQFYSMSFMLILLVCYFSYRFFELPMKQKLRRHF</sequence>
<feature type="transmembrane region" description="Helical" evidence="1">
    <location>
        <begin position="195"/>
        <end position="216"/>
    </location>
</feature>
<dbReference type="Proteomes" id="UP000290037">
    <property type="component" value="Unassembled WGS sequence"/>
</dbReference>
<name>A0A1M5TV40_9FLAO</name>
<feature type="domain" description="Acyltransferase 3" evidence="2">
    <location>
        <begin position="18"/>
        <end position="306"/>
    </location>
</feature>
<organism evidence="4 5">
    <name type="scientific">Leeuwenhoekiella palythoae</name>
    <dbReference type="NCBI Taxonomy" id="573501"/>
    <lineage>
        <taxon>Bacteria</taxon>
        <taxon>Pseudomonadati</taxon>
        <taxon>Bacteroidota</taxon>
        <taxon>Flavobacteriia</taxon>
        <taxon>Flavobacteriales</taxon>
        <taxon>Flavobacteriaceae</taxon>
        <taxon>Leeuwenhoekiella</taxon>
    </lineage>
</organism>
<dbReference type="InterPro" id="IPR050879">
    <property type="entry name" value="Acyltransferase_3"/>
</dbReference>
<feature type="transmembrane region" description="Helical" evidence="1">
    <location>
        <begin position="13"/>
        <end position="32"/>
    </location>
</feature>
<dbReference type="EMBL" id="FQXT01000001">
    <property type="protein sequence ID" value="SHH54652.1"/>
    <property type="molecule type" value="Genomic_DNA"/>
</dbReference>
<reference evidence="3 6" key="3">
    <citation type="submission" date="2018-07" db="EMBL/GenBank/DDBJ databases">
        <title>Leeuwenhoekiella genomics.</title>
        <authorList>
            <person name="Tahon G."/>
            <person name="Willems A."/>
        </authorList>
    </citation>
    <scope>NUCLEOTIDE SEQUENCE [LARGE SCALE GENOMIC DNA]</scope>
    <source>
        <strain evidence="3 6">LMG 24856</strain>
    </source>
</reference>
<evidence type="ECO:0000256" key="1">
    <source>
        <dbReference type="SAM" id="Phobius"/>
    </source>
</evidence>
<dbReference type="AlphaFoldDB" id="A0A1M5TV40"/>
<dbReference type="Pfam" id="PF01757">
    <property type="entry name" value="Acyl_transf_3"/>
    <property type="match status" value="1"/>
</dbReference>
<evidence type="ECO:0000313" key="3">
    <source>
        <dbReference type="EMBL" id="RXG28548.1"/>
    </source>
</evidence>
<feature type="transmembrane region" description="Helical" evidence="1">
    <location>
        <begin position="160"/>
        <end position="183"/>
    </location>
</feature>
<keyword evidence="1" id="KW-0472">Membrane</keyword>
<accession>A0A1M5TV40</accession>
<feature type="transmembrane region" description="Helical" evidence="1">
    <location>
        <begin position="53"/>
        <end position="73"/>
    </location>
</feature>